<dbReference type="Gene3D" id="1.20.58.90">
    <property type="match status" value="1"/>
</dbReference>
<sequence length="1226" mass="133231">MALRRGSEASRSAYSENQATEELGLEMDNANESMSDIGGVVAGEASMDFSTELNAPMEGVRRKARGGGWADNISMSRFAESYWKSPESSGAQTDLVMEFATDTDNHNNGGADELAAHEQTEGDSFLERANNMLLGSSQRTRESFHSNDHYGASSTEPQPVSYHEFPTEDRLPTFSSPKPLNTRVSALSLDLERPPLLAADSGSTVNDGIDHRFARLVARYSDEPSASSDVTMDMPGSPELHTRYSSPQDNWAAVVHADNVDAENARRVRAFLAKSKSAVDVSQDTRVGHRTYARSYQAGYSLDRSAESLEHPNMGSQRSESHYSMASAANRRPPSGHLEPLGDFGTDDFGADDFGADGFGADDFGADDFGADMINSFGSPTGDEPHEAPDSSNPDLSDILRDHERVFSDLFDHSTAFARERPPESLFASSSSIVAEIGRHRRVLSTWDGREATADALLLQEQNNRRGPNPIEMLEKTNSLGMAEDQSDVSGLLPESEYSPSVHEAHAWRGRGHSHARAPARASPDAPPPTTPTTFISRDTRHGPSTRVLHQVPFEQVLSHVRPATGLGLAKKRPLGPRALDSMRPPMLSIANAYNIHADNASETSSNGLGSLFQDTLEISRIAGTPAKAVGAQRAGWLTPSSNYVPFQEPTVDISRLPNYRDINVGSSPTRQPHAQPTHAPPAQQPRGRSTLESPARLSRARSTLESPTRQSNTARSTLGSSAVATLRCDSTPPNAEGPTLRDIYELLQKTASSLDGKQKSSGDAHDRPVASFAAPRRIGSSEHGRLPTDAQPAAAAHTSSPGPYAASHRPAVSPVPQRDGSDRVPPMLYPSRPSAPTPRRSKRFPRISEADEGAWGQRPGSSVAASAQPGTEPTKGALRELQRELLARFDECRAEVGRLRAEVQGNSAGDPLAQWLGATDAATANAGSDGRLSAAGLEAGDDALSETSTVQPLVMRSPMGPMLSPANKPGRRGLGRASPRAGDLLETRELLDSVRRRSARHSPLRDDENLYGREMARQLAETLAELQRVHIVHYHSAKQHAPCPVCATLEAQHHDPYLFGRNAVAYRSMTTRQLQGLLNAYVAAMETEFPNCSKKPLDLAGVQQPSTAYHSFTPTRKHKKSSLPAKDKANVVLELLREELDALSRRYDKMVREFHRLDPSDTEHQRRRRQMTRELKDLVDLLDVKGEQIAMLAALHPPAKKTPAKGAERAYQSARALQQALGEIY</sequence>
<feature type="region of interest" description="Disordered" evidence="4">
    <location>
        <begin position="374"/>
        <end position="397"/>
    </location>
</feature>
<gene>
    <name evidence="6" type="ORF">GGI25_001076</name>
</gene>
<keyword evidence="3" id="KW-0175">Coiled coil</keyword>
<dbReference type="InterPro" id="IPR024957">
    <property type="entry name" value="Cep57_MT-bd_dom"/>
</dbReference>
<dbReference type="AlphaFoldDB" id="A0A9W8G6P5"/>
<dbReference type="Proteomes" id="UP001151518">
    <property type="component" value="Unassembled WGS sequence"/>
</dbReference>
<feature type="region of interest" description="Disordered" evidence="4">
    <location>
        <begin position="1"/>
        <end position="25"/>
    </location>
</feature>
<evidence type="ECO:0000256" key="3">
    <source>
        <dbReference type="SAM" id="Coils"/>
    </source>
</evidence>
<feature type="compositionally biased region" description="Polar residues" evidence="4">
    <location>
        <begin position="701"/>
        <end position="724"/>
    </location>
</feature>
<dbReference type="Pfam" id="PF06657">
    <property type="entry name" value="Cep57_MT_bd"/>
    <property type="match status" value="1"/>
</dbReference>
<feature type="region of interest" description="Disordered" evidence="4">
    <location>
        <begin position="658"/>
        <end position="740"/>
    </location>
</feature>
<comment type="subcellular location">
    <subcellularLocation>
        <location evidence="1">Cytoplasm</location>
    </subcellularLocation>
</comment>
<dbReference type="OrthoDB" id="76453at2759"/>
<evidence type="ECO:0000313" key="7">
    <source>
        <dbReference type="Proteomes" id="UP001151518"/>
    </source>
</evidence>
<name>A0A9W8G6P5_9FUNG</name>
<keyword evidence="2" id="KW-0963">Cytoplasm</keyword>
<comment type="caution">
    <text evidence="6">The sequence shown here is derived from an EMBL/GenBank/DDBJ whole genome shotgun (WGS) entry which is preliminary data.</text>
</comment>
<protein>
    <recommendedName>
        <fullName evidence="5">Cep57 centrosome microtubule-binding domain-containing protein</fullName>
    </recommendedName>
</protein>
<feature type="coiled-coil region" evidence="3">
    <location>
        <begin position="1127"/>
        <end position="1154"/>
    </location>
</feature>
<dbReference type="GO" id="GO:0005737">
    <property type="term" value="C:cytoplasm"/>
    <property type="evidence" value="ECO:0007669"/>
    <property type="project" value="UniProtKB-SubCell"/>
</dbReference>
<evidence type="ECO:0000256" key="1">
    <source>
        <dbReference type="ARBA" id="ARBA00004496"/>
    </source>
</evidence>
<feature type="compositionally biased region" description="Basic residues" evidence="4">
    <location>
        <begin position="509"/>
        <end position="518"/>
    </location>
</feature>
<feature type="region of interest" description="Disordered" evidence="4">
    <location>
        <begin position="138"/>
        <end position="179"/>
    </location>
</feature>
<feature type="compositionally biased region" description="Polar residues" evidence="4">
    <location>
        <begin position="860"/>
        <end position="872"/>
    </location>
</feature>
<feature type="compositionally biased region" description="Basic and acidic residues" evidence="4">
    <location>
        <begin position="139"/>
        <end position="148"/>
    </location>
</feature>
<feature type="compositionally biased region" description="Polar residues" evidence="4">
    <location>
        <begin position="9"/>
        <end position="20"/>
    </location>
</feature>
<feature type="region of interest" description="Disordered" evidence="4">
    <location>
        <begin position="303"/>
        <end position="337"/>
    </location>
</feature>
<dbReference type="EMBL" id="JANBTW010000008">
    <property type="protein sequence ID" value="KAJ2679887.1"/>
    <property type="molecule type" value="Genomic_DNA"/>
</dbReference>
<dbReference type="GO" id="GO:0008017">
    <property type="term" value="F:microtubule binding"/>
    <property type="evidence" value="ECO:0007669"/>
    <property type="project" value="InterPro"/>
</dbReference>
<accession>A0A9W8G6P5</accession>
<feature type="compositionally biased region" description="Polar residues" evidence="4">
    <location>
        <begin position="314"/>
        <end position="324"/>
    </location>
</feature>
<organism evidence="6 7">
    <name type="scientific">Coemansia spiralis</name>
    <dbReference type="NCBI Taxonomy" id="417178"/>
    <lineage>
        <taxon>Eukaryota</taxon>
        <taxon>Fungi</taxon>
        <taxon>Fungi incertae sedis</taxon>
        <taxon>Zoopagomycota</taxon>
        <taxon>Kickxellomycotina</taxon>
        <taxon>Kickxellomycetes</taxon>
        <taxon>Kickxellales</taxon>
        <taxon>Kickxellaceae</taxon>
        <taxon>Coemansia</taxon>
    </lineage>
</organism>
<feature type="region of interest" description="Disordered" evidence="4">
    <location>
        <begin position="956"/>
        <end position="982"/>
    </location>
</feature>
<feature type="domain" description="Cep57 centrosome microtubule-binding" evidence="5">
    <location>
        <begin position="1121"/>
        <end position="1193"/>
    </location>
</feature>
<feature type="region of interest" description="Disordered" evidence="4">
    <location>
        <begin position="509"/>
        <end position="541"/>
    </location>
</feature>
<proteinExistence type="predicted"/>
<evidence type="ECO:0000256" key="2">
    <source>
        <dbReference type="ARBA" id="ARBA00022490"/>
    </source>
</evidence>
<evidence type="ECO:0000259" key="5">
    <source>
        <dbReference type="Pfam" id="PF06657"/>
    </source>
</evidence>
<evidence type="ECO:0000256" key="4">
    <source>
        <dbReference type="SAM" id="MobiDB-lite"/>
    </source>
</evidence>
<reference evidence="6" key="1">
    <citation type="submission" date="2022-07" db="EMBL/GenBank/DDBJ databases">
        <title>Phylogenomic reconstructions and comparative analyses of Kickxellomycotina fungi.</title>
        <authorList>
            <person name="Reynolds N.K."/>
            <person name="Stajich J.E."/>
            <person name="Barry K."/>
            <person name="Grigoriev I.V."/>
            <person name="Crous P."/>
            <person name="Smith M.E."/>
        </authorList>
    </citation>
    <scope>NUCLEOTIDE SEQUENCE</scope>
    <source>
        <strain evidence="6">NRRL 3115</strain>
    </source>
</reference>
<evidence type="ECO:0000313" key="6">
    <source>
        <dbReference type="EMBL" id="KAJ2679887.1"/>
    </source>
</evidence>
<feature type="region of interest" description="Disordered" evidence="4">
    <location>
        <begin position="776"/>
        <end position="875"/>
    </location>
</feature>